<name>A0A1F8EJ70_9BACT</name>
<dbReference type="InterPro" id="IPR002347">
    <property type="entry name" value="SDR_fam"/>
</dbReference>
<reference evidence="6 7" key="1">
    <citation type="journal article" date="2016" name="Nat. Commun.">
        <title>Thousands of microbial genomes shed light on interconnected biogeochemical processes in an aquifer system.</title>
        <authorList>
            <person name="Anantharaman K."/>
            <person name="Brown C.T."/>
            <person name="Hug L.A."/>
            <person name="Sharon I."/>
            <person name="Castelle C.J."/>
            <person name="Probst A.J."/>
            <person name="Thomas B.C."/>
            <person name="Singh A."/>
            <person name="Wilkins M.J."/>
            <person name="Karaoz U."/>
            <person name="Brodie E.L."/>
            <person name="Williams K.H."/>
            <person name="Hubbard S.S."/>
            <person name="Banfield J.F."/>
        </authorList>
    </citation>
    <scope>NUCLEOTIDE SEQUENCE [LARGE SCALE GENOMIC DNA]</scope>
</reference>
<dbReference type="EMBL" id="MGJD01000013">
    <property type="protein sequence ID" value="OGN00902.1"/>
    <property type="molecule type" value="Genomic_DNA"/>
</dbReference>
<keyword evidence="5" id="KW-1133">Transmembrane helix</keyword>
<organism evidence="6 7">
    <name type="scientific">Candidatus Yanofskybacteria bacterium RIFCSPHIGHO2_01_FULL_41_53</name>
    <dbReference type="NCBI Taxonomy" id="1802663"/>
    <lineage>
        <taxon>Bacteria</taxon>
        <taxon>Candidatus Yanofskyibacteriota</taxon>
    </lineage>
</organism>
<keyword evidence="5" id="KW-0812">Transmembrane</keyword>
<dbReference type="GO" id="GO:0004757">
    <property type="term" value="F:sepiapterin reductase (NADP+) activity"/>
    <property type="evidence" value="ECO:0007669"/>
    <property type="project" value="TreeGrafter"/>
</dbReference>
<keyword evidence="3" id="KW-0521">NADP</keyword>
<keyword evidence="4" id="KW-0560">Oxidoreductase</keyword>
<dbReference type="InterPro" id="IPR036291">
    <property type="entry name" value="NAD(P)-bd_dom_sf"/>
</dbReference>
<keyword evidence="5" id="KW-0472">Membrane</keyword>
<evidence type="ECO:0000256" key="1">
    <source>
        <dbReference type="ARBA" id="ARBA00004496"/>
    </source>
</evidence>
<evidence type="ECO:0000256" key="2">
    <source>
        <dbReference type="ARBA" id="ARBA00022490"/>
    </source>
</evidence>
<comment type="caution">
    <text evidence="6">The sequence shown here is derived from an EMBL/GenBank/DDBJ whole genome shotgun (WGS) entry which is preliminary data.</text>
</comment>
<dbReference type="PRINTS" id="PR00081">
    <property type="entry name" value="GDHRDH"/>
</dbReference>
<dbReference type="GO" id="GO:0006729">
    <property type="term" value="P:tetrahydrobiopterin biosynthetic process"/>
    <property type="evidence" value="ECO:0007669"/>
    <property type="project" value="TreeGrafter"/>
</dbReference>
<dbReference type="Proteomes" id="UP000177117">
    <property type="component" value="Unassembled WGS sequence"/>
</dbReference>
<accession>A0A1F8EJ70</accession>
<dbReference type="Pfam" id="PF00106">
    <property type="entry name" value="adh_short"/>
    <property type="match status" value="1"/>
</dbReference>
<dbReference type="SUPFAM" id="SSF51735">
    <property type="entry name" value="NAD(P)-binding Rossmann-fold domains"/>
    <property type="match status" value="1"/>
</dbReference>
<evidence type="ECO:0000313" key="7">
    <source>
        <dbReference type="Proteomes" id="UP000177117"/>
    </source>
</evidence>
<protein>
    <recommendedName>
        <fullName evidence="8">Short-chain dehydrogenase</fullName>
    </recommendedName>
</protein>
<dbReference type="PANTHER" id="PTHR44085">
    <property type="entry name" value="SEPIAPTERIN REDUCTASE"/>
    <property type="match status" value="1"/>
</dbReference>
<proteinExistence type="predicted"/>
<evidence type="ECO:0000256" key="4">
    <source>
        <dbReference type="ARBA" id="ARBA00023002"/>
    </source>
</evidence>
<feature type="transmembrane region" description="Helical" evidence="5">
    <location>
        <begin position="7"/>
        <end position="26"/>
    </location>
</feature>
<evidence type="ECO:0000256" key="3">
    <source>
        <dbReference type="ARBA" id="ARBA00022857"/>
    </source>
</evidence>
<dbReference type="AlphaFoldDB" id="A0A1F8EJ70"/>
<dbReference type="PANTHER" id="PTHR44085:SF2">
    <property type="entry name" value="SEPIAPTERIN REDUCTASE"/>
    <property type="match status" value="1"/>
</dbReference>
<evidence type="ECO:0000313" key="6">
    <source>
        <dbReference type="EMBL" id="OGN00902.1"/>
    </source>
</evidence>
<dbReference type="Gene3D" id="3.40.50.720">
    <property type="entry name" value="NAD(P)-binding Rossmann-like Domain"/>
    <property type="match status" value="1"/>
</dbReference>
<gene>
    <name evidence="6" type="ORF">A2650_02045</name>
</gene>
<dbReference type="GO" id="GO:0005737">
    <property type="term" value="C:cytoplasm"/>
    <property type="evidence" value="ECO:0007669"/>
    <property type="project" value="UniProtKB-SubCell"/>
</dbReference>
<evidence type="ECO:0000256" key="5">
    <source>
        <dbReference type="SAM" id="Phobius"/>
    </source>
</evidence>
<dbReference type="InterPro" id="IPR051721">
    <property type="entry name" value="Biopterin_syn/organic_redct"/>
</dbReference>
<keyword evidence="2" id="KW-0963">Cytoplasm</keyword>
<comment type="subcellular location">
    <subcellularLocation>
        <location evidence="1">Cytoplasm</location>
    </subcellularLocation>
</comment>
<evidence type="ECO:0008006" key="8">
    <source>
        <dbReference type="Google" id="ProtNLM"/>
    </source>
</evidence>
<sequence length="246" mass="27486">MSKANNLFIIFGTSRGLGFALCNYILQFSHNDILAIDRRKLPGISSGRLQRTIIDLSKPLSPTAISGLLRSSLLKNYKNLYLINNASLLEPIGPAGKVNTVELTRLASVNFLNYAVIINEFMRRTKNLRARKRILNVTSGASVHPQYGLAGYCSTKAALEMFGSCIFLEQQVLNQVEIMSFRPGVINTDMQKKLRESSGANFLNNKVHQELYTKNALLTPEYVAKIMYGTLTARKKWAEPILDLSI</sequence>